<name>A0A9D1E173_9BACT</name>
<feature type="binding site" evidence="8">
    <location>
        <begin position="227"/>
        <end position="229"/>
    </location>
    <ligand>
        <name>substrate</name>
    </ligand>
</feature>
<gene>
    <name evidence="10" type="ORF">IAC94_04885</name>
</gene>
<comment type="similarity">
    <text evidence="1">Belongs to the peptidase S1C family.</text>
</comment>
<accession>A0A9D1E173</accession>
<proteinExistence type="inferred from homology"/>
<comment type="caution">
    <text evidence="10">The sequence shown here is derived from an EMBL/GenBank/DDBJ whole genome shotgun (WGS) entry which is preliminary data.</text>
</comment>
<feature type="active site" description="Charge relay system" evidence="7">
    <location>
        <position position="122"/>
    </location>
</feature>
<dbReference type="EMBL" id="DVHI01000061">
    <property type="protein sequence ID" value="HIR62840.1"/>
    <property type="molecule type" value="Genomic_DNA"/>
</dbReference>
<evidence type="ECO:0000256" key="3">
    <source>
        <dbReference type="ARBA" id="ARBA00022729"/>
    </source>
</evidence>
<dbReference type="InterPro" id="IPR001478">
    <property type="entry name" value="PDZ"/>
</dbReference>
<reference evidence="10" key="2">
    <citation type="journal article" date="2021" name="PeerJ">
        <title>Extensive microbial diversity within the chicken gut microbiome revealed by metagenomics and culture.</title>
        <authorList>
            <person name="Gilroy R."/>
            <person name="Ravi A."/>
            <person name="Getino M."/>
            <person name="Pursley I."/>
            <person name="Horton D.L."/>
            <person name="Alikhan N.F."/>
            <person name="Baker D."/>
            <person name="Gharbi K."/>
            <person name="Hall N."/>
            <person name="Watson M."/>
            <person name="Adriaenssens E.M."/>
            <person name="Foster-Nyarko E."/>
            <person name="Jarju S."/>
            <person name="Secka A."/>
            <person name="Antonio M."/>
            <person name="Oren A."/>
            <person name="Chaudhuri R.R."/>
            <person name="La Ragione R."/>
            <person name="Hildebrand F."/>
            <person name="Pallen M.J."/>
        </authorList>
    </citation>
    <scope>NUCLEOTIDE SEQUENCE</scope>
    <source>
        <strain evidence="10">ChiHjej13B12-12457</strain>
    </source>
</reference>
<keyword evidence="5" id="KW-0378">Hydrolase</keyword>
<dbReference type="InterPro" id="IPR036034">
    <property type="entry name" value="PDZ_sf"/>
</dbReference>
<evidence type="ECO:0000256" key="8">
    <source>
        <dbReference type="PIRSR" id="PIRSR611782-2"/>
    </source>
</evidence>
<feature type="domain" description="PDZ" evidence="9">
    <location>
        <begin position="268"/>
        <end position="364"/>
    </location>
</feature>
<dbReference type="PRINTS" id="PR00834">
    <property type="entry name" value="PROTEASES2C"/>
</dbReference>
<reference evidence="10" key="1">
    <citation type="submission" date="2020-10" db="EMBL/GenBank/DDBJ databases">
        <authorList>
            <person name="Gilroy R."/>
        </authorList>
    </citation>
    <scope>NUCLEOTIDE SEQUENCE</scope>
    <source>
        <strain evidence="10">ChiHjej13B12-12457</strain>
    </source>
</reference>
<evidence type="ECO:0000313" key="10">
    <source>
        <dbReference type="EMBL" id="HIR62840.1"/>
    </source>
</evidence>
<sequence>MRKKNWLIVLAAVLAGGLAGYLTVRLTSGGDNQTYVYQDPDSGAVVRNVSITGEYPDFTYAAETSVKAVVFVKVVKRSEQPQGPSSLFEYFFGFGNSIPREQVGTGSGVIISEDGFIVTNNHVVAGATEIEVTVGDNKTFKADIVGTDPATDVALLKVDAKGLPTIPMGDSDELRLGEWVLAIGSPYGLTSTITAGIVSAKGRSMPNYSGEFKIESFIQTDAAVNPGNSGGALVNIKGELVGINTAIISQTGSYAGYSFAIPVNMVKKIAADFREYGSVQRAMLGISMLNNSEDLKEEMKLSTSDGVYIAEVVKGGAAEAAGVKKGDILLSIDGTAVAKGTAVQEIINQHSPGDKVELEISRDGKVLKLKVTLIGKDTQEMNAYNQQGNVNLFGAQLVPAPREELEKLGLKAGVKVASVDKGKVRDAGIKAGFIITYINNNPVSSPQDVAAEVKKARRSLLIEGFDPSGNLYYYGIGL</sequence>
<evidence type="ECO:0000313" key="11">
    <source>
        <dbReference type="Proteomes" id="UP000886744"/>
    </source>
</evidence>
<evidence type="ECO:0000259" key="9">
    <source>
        <dbReference type="PROSITE" id="PS50106"/>
    </source>
</evidence>
<dbReference type="AlphaFoldDB" id="A0A9D1E173"/>
<evidence type="ECO:0000256" key="2">
    <source>
        <dbReference type="ARBA" id="ARBA00022670"/>
    </source>
</evidence>
<dbReference type="Proteomes" id="UP000886744">
    <property type="component" value="Unassembled WGS sequence"/>
</dbReference>
<dbReference type="GO" id="GO:0004252">
    <property type="term" value="F:serine-type endopeptidase activity"/>
    <property type="evidence" value="ECO:0007669"/>
    <property type="project" value="InterPro"/>
</dbReference>
<keyword evidence="3" id="KW-0732">Signal</keyword>
<feature type="binding site" evidence="8">
    <location>
        <position position="122"/>
    </location>
    <ligand>
        <name>substrate</name>
    </ligand>
</feature>
<feature type="active site" description="Charge relay system" evidence="7">
    <location>
        <position position="152"/>
    </location>
</feature>
<keyword evidence="2" id="KW-0645">Protease</keyword>
<dbReference type="SUPFAM" id="SSF50156">
    <property type="entry name" value="PDZ domain-like"/>
    <property type="match status" value="2"/>
</dbReference>
<dbReference type="PANTHER" id="PTHR22939">
    <property type="entry name" value="SERINE PROTEASE FAMILY S1C HTRA-RELATED"/>
    <property type="match status" value="1"/>
</dbReference>
<evidence type="ECO:0000256" key="5">
    <source>
        <dbReference type="ARBA" id="ARBA00022801"/>
    </source>
</evidence>
<evidence type="ECO:0000256" key="1">
    <source>
        <dbReference type="ARBA" id="ARBA00010541"/>
    </source>
</evidence>
<dbReference type="Gene3D" id="2.30.42.10">
    <property type="match status" value="2"/>
</dbReference>
<dbReference type="SUPFAM" id="SSF50494">
    <property type="entry name" value="Trypsin-like serine proteases"/>
    <property type="match status" value="1"/>
</dbReference>
<dbReference type="NCBIfam" id="TIGR02037">
    <property type="entry name" value="degP_htrA_DO"/>
    <property type="match status" value="1"/>
</dbReference>
<keyword evidence="4" id="KW-0677">Repeat</keyword>
<evidence type="ECO:0000256" key="6">
    <source>
        <dbReference type="ARBA" id="ARBA00022825"/>
    </source>
</evidence>
<dbReference type="Pfam" id="PF13180">
    <property type="entry name" value="PDZ_2"/>
    <property type="match status" value="1"/>
</dbReference>
<dbReference type="CDD" id="cd06779">
    <property type="entry name" value="cpPDZ_Deg_HtrA-like"/>
    <property type="match status" value="1"/>
</dbReference>
<feature type="active site" description="Charge relay system" evidence="7">
    <location>
        <position position="229"/>
    </location>
</feature>
<dbReference type="InterPro" id="IPR001940">
    <property type="entry name" value="Peptidase_S1C"/>
</dbReference>
<keyword evidence="6" id="KW-0720">Serine protease</keyword>
<dbReference type="Gene3D" id="2.40.10.120">
    <property type="match status" value="1"/>
</dbReference>
<dbReference type="PANTHER" id="PTHR22939:SF129">
    <property type="entry name" value="SERINE PROTEASE HTRA2, MITOCHONDRIAL"/>
    <property type="match status" value="1"/>
</dbReference>
<dbReference type="InterPro" id="IPR009003">
    <property type="entry name" value="Peptidase_S1_PA"/>
</dbReference>
<protein>
    <submittedName>
        <fullName evidence="10">Do family serine endopeptidase</fullName>
    </submittedName>
</protein>
<dbReference type="PROSITE" id="PS50106">
    <property type="entry name" value="PDZ"/>
    <property type="match status" value="1"/>
</dbReference>
<evidence type="ECO:0000256" key="7">
    <source>
        <dbReference type="PIRSR" id="PIRSR611782-1"/>
    </source>
</evidence>
<dbReference type="SMART" id="SM00228">
    <property type="entry name" value="PDZ"/>
    <property type="match status" value="2"/>
</dbReference>
<organism evidence="10 11">
    <name type="scientific">Candidatus Coprenecus avistercoris</name>
    <dbReference type="NCBI Taxonomy" id="2840730"/>
    <lineage>
        <taxon>Bacteria</taxon>
        <taxon>Pseudomonadati</taxon>
        <taxon>Bacteroidota</taxon>
        <taxon>Bacteroidia</taxon>
        <taxon>Bacteroidales</taxon>
        <taxon>Rikenellaceae</taxon>
        <taxon>Rikenellaceae incertae sedis</taxon>
        <taxon>Candidatus Coprenecus</taxon>
    </lineage>
</organism>
<dbReference type="InterPro" id="IPR011782">
    <property type="entry name" value="Pept_S1C_Do"/>
</dbReference>
<dbReference type="GO" id="GO:0006508">
    <property type="term" value="P:proteolysis"/>
    <property type="evidence" value="ECO:0007669"/>
    <property type="project" value="UniProtKB-KW"/>
</dbReference>
<dbReference type="Pfam" id="PF13365">
    <property type="entry name" value="Trypsin_2"/>
    <property type="match status" value="1"/>
</dbReference>
<evidence type="ECO:0000256" key="4">
    <source>
        <dbReference type="ARBA" id="ARBA00022737"/>
    </source>
</evidence>
<feature type="binding site" evidence="8">
    <location>
        <position position="152"/>
    </location>
    <ligand>
        <name>substrate</name>
    </ligand>
</feature>